<dbReference type="Proteomes" id="UP000050640">
    <property type="component" value="Unplaced"/>
</dbReference>
<sequence>MDDKDCIFSGAEIDNKNSKYCGDTALRREIGKEIDLDENKWTGDNNSGVLLGLNENCHLQENVDGCVPEQGISSYSSCKIDCSNNALNDSEECISFRCRFNDGGGMTVTSEAEDFRKVCLYSSRNTENDQQDWSGLRKSSWISDEGSARRGDIVLKREWFKVGCFDNEKEMFREQLKGRVSRWKVRKKGLIGDNLITARAMRTFTYKVECDDVSFQICFRKSPSLKVQMAVLGNFFKKDFTLFNNQFMRRIECTARSGDNTGEDNEPSYVLSDGSNLSELLHVANDMDLAFTYNSRRTGEFCFESNAQDMRGRLVVFADLGNKVAVRERYNGSDLSYEEWSKADWKQFLWAVRGKCMNVLRGL</sequence>
<accession>A0A0R3RZH1</accession>
<name>A0A0R3RZH1_9BILA</name>
<dbReference type="AlphaFoldDB" id="A0A0R3RZH1"/>
<keyword evidence="1" id="KW-1185">Reference proteome</keyword>
<organism evidence="1 2">
    <name type="scientific">Elaeophora elaphi</name>
    <dbReference type="NCBI Taxonomy" id="1147741"/>
    <lineage>
        <taxon>Eukaryota</taxon>
        <taxon>Metazoa</taxon>
        <taxon>Ecdysozoa</taxon>
        <taxon>Nematoda</taxon>
        <taxon>Chromadorea</taxon>
        <taxon>Rhabditida</taxon>
        <taxon>Spirurina</taxon>
        <taxon>Spiruromorpha</taxon>
        <taxon>Filarioidea</taxon>
        <taxon>Onchocercidae</taxon>
        <taxon>Elaeophora</taxon>
    </lineage>
</organism>
<evidence type="ECO:0000313" key="1">
    <source>
        <dbReference type="Proteomes" id="UP000050640"/>
    </source>
</evidence>
<protein>
    <submittedName>
        <fullName evidence="2">SAWADEE domain-containing protein</fullName>
    </submittedName>
</protein>
<evidence type="ECO:0000313" key="2">
    <source>
        <dbReference type="WBParaSite" id="EEL_0000772801-mRNA-1"/>
    </source>
</evidence>
<reference evidence="2" key="1">
    <citation type="submission" date="2017-02" db="UniProtKB">
        <authorList>
            <consortium name="WormBaseParasite"/>
        </authorList>
    </citation>
    <scope>IDENTIFICATION</scope>
</reference>
<proteinExistence type="predicted"/>
<dbReference type="WBParaSite" id="EEL_0000772801-mRNA-1">
    <property type="protein sequence ID" value="EEL_0000772801-mRNA-1"/>
    <property type="gene ID" value="EEL_0000772801"/>
</dbReference>